<dbReference type="WBParaSite" id="SSTP_0000019500.1">
    <property type="protein sequence ID" value="SSTP_0000019500.1"/>
    <property type="gene ID" value="SSTP_0000019500"/>
</dbReference>
<protein>
    <submittedName>
        <fullName evidence="2 3">Uncharacterized protein</fullName>
    </submittedName>
</protein>
<dbReference type="Proteomes" id="UP000035681">
    <property type="component" value="Unplaced"/>
</dbReference>
<dbReference type="AlphaFoldDB" id="A0A0K0DSI3"/>
<dbReference type="STRING" id="6248.A0A0K0DSI3"/>
<dbReference type="WBParaSite" id="TCONS_00007637.p1">
    <property type="protein sequence ID" value="TCONS_00007637.p1"/>
    <property type="gene ID" value="XLOC_005668"/>
</dbReference>
<accession>A0A0K0DSI3</accession>
<sequence>MRYFSNSEEDNTTNGSSFERQNVCLPASQNFSVAIDVPTDNYSDEPVENDLYRNLMKWLRRNYLEELNSFRLALLESIKNVSADSAIIKSESQILIKNINSFDCKVAIEGINYTALSLTRDSGKNQILSFLLALKQNLNLNKFKSSTEYDG</sequence>
<name>A0A0K0DSI3_STRER</name>
<keyword evidence="1" id="KW-1185">Reference proteome</keyword>
<evidence type="ECO:0000313" key="2">
    <source>
        <dbReference type="WBParaSite" id="SSTP_0000019500.1"/>
    </source>
</evidence>
<reference evidence="2" key="1">
    <citation type="submission" date="2015-08" db="UniProtKB">
        <authorList>
            <consortium name="WormBaseParasite"/>
        </authorList>
    </citation>
    <scope>IDENTIFICATION</scope>
</reference>
<evidence type="ECO:0000313" key="1">
    <source>
        <dbReference type="Proteomes" id="UP000035681"/>
    </source>
</evidence>
<proteinExistence type="predicted"/>
<evidence type="ECO:0000313" key="3">
    <source>
        <dbReference type="WBParaSite" id="TCONS_00007637.p1"/>
    </source>
</evidence>
<organism evidence="2">
    <name type="scientific">Strongyloides stercoralis</name>
    <name type="common">Threadworm</name>
    <dbReference type="NCBI Taxonomy" id="6248"/>
    <lineage>
        <taxon>Eukaryota</taxon>
        <taxon>Metazoa</taxon>
        <taxon>Ecdysozoa</taxon>
        <taxon>Nematoda</taxon>
        <taxon>Chromadorea</taxon>
        <taxon>Rhabditida</taxon>
        <taxon>Tylenchina</taxon>
        <taxon>Panagrolaimomorpha</taxon>
        <taxon>Strongyloidoidea</taxon>
        <taxon>Strongyloididae</taxon>
        <taxon>Strongyloides</taxon>
    </lineage>
</organism>